<dbReference type="InterPro" id="IPR050960">
    <property type="entry name" value="AB_hydrolase_4_sf"/>
</dbReference>
<feature type="active site" description="Charge relay system" evidence="2">
    <location>
        <position position="310"/>
    </location>
</feature>
<dbReference type="PANTHER" id="PTHR10794">
    <property type="entry name" value="ABHYDROLASE DOMAIN-CONTAINING PROTEIN"/>
    <property type="match status" value="1"/>
</dbReference>
<evidence type="ECO:0000313" key="4">
    <source>
        <dbReference type="EMBL" id="TDU30902.1"/>
    </source>
</evidence>
<proteinExistence type="inferred from homology"/>
<dbReference type="PIRSF" id="PIRSF005211">
    <property type="entry name" value="Ab_hydro_YheT"/>
    <property type="match status" value="1"/>
</dbReference>
<dbReference type="InterPro" id="IPR012020">
    <property type="entry name" value="ABHD4"/>
</dbReference>
<comment type="caution">
    <text evidence="4">The sequence shown here is derived from an EMBL/GenBank/DDBJ whole genome shotgun (WGS) entry which is preliminary data.</text>
</comment>
<feature type="active site" description="Charge relay system" evidence="2">
    <location>
        <position position="155"/>
    </location>
</feature>
<dbReference type="InterPro" id="IPR029058">
    <property type="entry name" value="AB_hydrolase_fold"/>
</dbReference>
<dbReference type="SUPFAM" id="SSF53474">
    <property type="entry name" value="alpha/beta-Hydrolases"/>
    <property type="match status" value="1"/>
</dbReference>
<dbReference type="EMBL" id="SOBT01000008">
    <property type="protein sequence ID" value="TDU30902.1"/>
    <property type="molecule type" value="Genomic_DNA"/>
</dbReference>
<dbReference type="NCBIfam" id="NF008218">
    <property type="entry name" value="PRK10985.1"/>
    <property type="match status" value="1"/>
</dbReference>
<evidence type="ECO:0000256" key="1">
    <source>
        <dbReference type="ARBA" id="ARBA00010884"/>
    </source>
</evidence>
<keyword evidence="5" id="KW-1185">Reference proteome</keyword>
<comment type="similarity">
    <text evidence="1">Belongs to the AB hydrolase superfamily. AB hydrolase 4 family.</text>
</comment>
<feature type="domain" description="AB hydrolase-1" evidence="3">
    <location>
        <begin position="78"/>
        <end position="314"/>
    </location>
</feature>
<feature type="active site" description="Charge relay system" evidence="2">
    <location>
        <position position="282"/>
    </location>
</feature>
<sequence>MPDTKPGLRMSTTSGRILASAFRPHPLLRGAHAQTIAPALLRPTPALRLRVERLETPDGDFVDLGWTGEEHAQAPIAVLVHGLGGNFESKYLRGSALRLVTAGWRVCVLLLRGASEEPNRLPRAYNQGDTADLRHLWRVLREREPGAFIATIGWSLGGNVTLKALGEEGAGAPTDVACAVSVPFSLHECAEHLRIGFARHYQKRLLDSLKDMVRRKHARQPVTAPADLGKALAARDFFEFDDAFTAPLNGYRDAEDYYARAACGQYLPRIQRPTLVLHALDDPFMVPSVVPDASRLSSSVTLELSPRGGHVGFISAGRFGEPVCWAEAHLCAHLVAAYARHRQSGAINAS</sequence>
<dbReference type="GO" id="GO:0047372">
    <property type="term" value="F:monoacylglycerol lipase activity"/>
    <property type="evidence" value="ECO:0007669"/>
    <property type="project" value="TreeGrafter"/>
</dbReference>
<name>A0A4R7PB70_9GAMM</name>
<dbReference type="Gene3D" id="3.40.50.1820">
    <property type="entry name" value="alpha/beta hydrolase"/>
    <property type="match status" value="1"/>
</dbReference>
<organism evidence="4 5">
    <name type="scientific">Panacagrimonas perspica</name>
    <dbReference type="NCBI Taxonomy" id="381431"/>
    <lineage>
        <taxon>Bacteria</taxon>
        <taxon>Pseudomonadati</taxon>
        <taxon>Pseudomonadota</taxon>
        <taxon>Gammaproteobacteria</taxon>
        <taxon>Nevskiales</taxon>
        <taxon>Nevskiaceae</taxon>
        <taxon>Panacagrimonas</taxon>
    </lineage>
</organism>
<reference evidence="4 5" key="1">
    <citation type="submission" date="2019-03" db="EMBL/GenBank/DDBJ databases">
        <title>Genomic Encyclopedia of Type Strains, Phase IV (KMG-IV): sequencing the most valuable type-strain genomes for metagenomic binning, comparative biology and taxonomic classification.</title>
        <authorList>
            <person name="Goeker M."/>
        </authorList>
    </citation>
    <scope>NUCLEOTIDE SEQUENCE [LARGE SCALE GENOMIC DNA]</scope>
    <source>
        <strain evidence="4 5">DSM 26377</strain>
    </source>
</reference>
<dbReference type="Proteomes" id="UP000295341">
    <property type="component" value="Unassembled WGS sequence"/>
</dbReference>
<evidence type="ECO:0000259" key="3">
    <source>
        <dbReference type="Pfam" id="PF00561"/>
    </source>
</evidence>
<dbReference type="AlphaFoldDB" id="A0A4R7PB70"/>
<dbReference type="InterPro" id="IPR000073">
    <property type="entry name" value="AB_hydrolase_1"/>
</dbReference>
<evidence type="ECO:0000313" key="5">
    <source>
        <dbReference type="Proteomes" id="UP000295341"/>
    </source>
</evidence>
<gene>
    <name evidence="4" type="ORF">DFR24_0259</name>
</gene>
<dbReference type="Pfam" id="PF00561">
    <property type="entry name" value="Abhydrolase_1"/>
    <property type="match status" value="1"/>
</dbReference>
<dbReference type="PANTHER" id="PTHR10794:SF94">
    <property type="entry name" value="ESTERASE YHET-RELATED"/>
    <property type="match status" value="1"/>
</dbReference>
<dbReference type="GO" id="GO:0034338">
    <property type="term" value="F:short-chain carboxylesterase activity"/>
    <property type="evidence" value="ECO:0007669"/>
    <property type="project" value="TreeGrafter"/>
</dbReference>
<evidence type="ECO:0000256" key="2">
    <source>
        <dbReference type="PIRSR" id="PIRSR005211-1"/>
    </source>
</evidence>
<accession>A0A4R7PB70</accession>
<protein>
    <recommendedName>
        <fullName evidence="3">AB hydrolase-1 domain-containing protein</fullName>
    </recommendedName>
</protein>